<accession>F3FQQ0</accession>
<evidence type="ECO:0000256" key="1">
    <source>
        <dbReference type="SAM" id="Phobius"/>
    </source>
</evidence>
<reference evidence="2 3" key="1">
    <citation type="journal article" date="2011" name="PLoS Pathog.">
        <title>Dynamic evolution of pathogenicity revealed by sequencing and comparative genomics of 19 Pseudomonas syringae isolates.</title>
        <authorList>
            <person name="Baltrus D.A."/>
            <person name="Nishimura M.T."/>
            <person name="Romanchuk A."/>
            <person name="Chang J.H."/>
            <person name="Mukhtar M.S."/>
            <person name="Cherkis K."/>
            <person name="Roach J."/>
            <person name="Grant S.R."/>
            <person name="Jones C.D."/>
            <person name="Dangl J.L."/>
        </authorList>
    </citation>
    <scope>NUCLEOTIDE SEQUENCE [LARGE SCALE GENOMIC DNA]</scope>
    <source>
        <strain evidence="3">M301072PT</strain>
    </source>
</reference>
<protein>
    <submittedName>
        <fullName evidence="2">Uncharacterized protein</fullName>
    </submittedName>
</protein>
<keyword evidence="1" id="KW-0812">Transmembrane</keyword>
<organism evidence="2 3">
    <name type="scientific">Pseudomonas syringae pv. japonica str. M301072</name>
    <dbReference type="NCBI Taxonomy" id="629262"/>
    <lineage>
        <taxon>Bacteria</taxon>
        <taxon>Pseudomonadati</taxon>
        <taxon>Pseudomonadota</taxon>
        <taxon>Gammaproteobacteria</taxon>
        <taxon>Pseudomonadales</taxon>
        <taxon>Pseudomonadaceae</taxon>
        <taxon>Pseudomonas</taxon>
        <taxon>Pseudomonas syringae</taxon>
    </lineage>
</organism>
<dbReference type="EMBL" id="AEAH01001257">
    <property type="protein sequence ID" value="EGH32542.1"/>
    <property type="molecule type" value="Genomic_DNA"/>
</dbReference>
<feature type="transmembrane region" description="Helical" evidence="1">
    <location>
        <begin position="7"/>
        <end position="26"/>
    </location>
</feature>
<dbReference type="Proteomes" id="UP000004471">
    <property type="component" value="Unassembled WGS sequence"/>
</dbReference>
<proteinExistence type="predicted"/>
<dbReference type="AlphaFoldDB" id="F3FQQ0"/>
<dbReference type="PATRIC" id="fig|629262.5.peg.4614"/>
<keyword evidence="1" id="KW-1133">Transmembrane helix</keyword>
<name>F3FQQ0_PSESX</name>
<gene>
    <name evidence="2" type="ORF">PSYJA_27679</name>
</gene>
<keyword evidence="1" id="KW-0472">Membrane</keyword>
<evidence type="ECO:0000313" key="3">
    <source>
        <dbReference type="Proteomes" id="UP000004471"/>
    </source>
</evidence>
<evidence type="ECO:0000313" key="2">
    <source>
        <dbReference type="EMBL" id="EGH32542.1"/>
    </source>
</evidence>
<dbReference type="HOGENOM" id="CLU_3139770_0_0_6"/>
<comment type="caution">
    <text evidence="2">The sequence shown here is derived from an EMBL/GenBank/DDBJ whole genome shotgun (WGS) entry which is preliminary data.</text>
</comment>
<sequence length="49" mass="5414">MNLIKHNFGQIIITVIPVMAGLPTFLQKPALEAGFFCLPGNNCRIRSQT</sequence>